<keyword evidence="3" id="KW-1185">Reference proteome</keyword>
<proteinExistence type="predicted"/>
<protein>
    <submittedName>
        <fullName evidence="2">Uncharacterized protein</fullName>
    </submittedName>
</protein>
<reference evidence="2 3" key="1">
    <citation type="journal article" date="2019" name="Commun. Biol.">
        <title>The bagworm genome reveals a unique fibroin gene that provides high tensile strength.</title>
        <authorList>
            <person name="Kono N."/>
            <person name="Nakamura H."/>
            <person name="Ohtoshi R."/>
            <person name="Tomita M."/>
            <person name="Numata K."/>
            <person name="Arakawa K."/>
        </authorList>
    </citation>
    <scope>NUCLEOTIDE SEQUENCE [LARGE SCALE GENOMIC DNA]</scope>
</reference>
<dbReference type="EMBL" id="BGZK01001825">
    <property type="protein sequence ID" value="GBP86923.1"/>
    <property type="molecule type" value="Genomic_DNA"/>
</dbReference>
<evidence type="ECO:0000313" key="3">
    <source>
        <dbReference type="Proteomes" id="UP000299102"/>
    </source>
</evidence>
<accession>A0A4C1ZIF0</accession>
<feature type="region of interest" description="Disordered" evidence="1">
    <location>
        <begin position="58"/>
        <end position="79"/>
    </location>
</feature>
<dbReference type="AlphaFoldDB" id="A0A4C1ZIF0"/>
<gene>
    <name evidence="2" type="ORF">EVAR_60905_1</name>
</gene>
<sequence length="79" mass="8954">MEWCSHTLRLSIAGERSEEIRSKLCKKKRQNYYANKGTRLWMPIYVRVYVGLSQPGGAGERLARAPGRRRSPCANGLAC</sequence>
<evidence type="ECO:0000256" key="1">
    <source>
        <dbReference type="SAM" id="MobiDB-lite"/>
    </source>
</evidence>
<evidence type="ECO:0000313" key="2">
    <source>
        <dbReference type="EMBL" id="GBP86923.1"/>
    </source>
</evidence>
<name>A0A4C1ZIF0_EUMVA</name>
<dbReference type="Proteomes" id="UP000299102">
    <property type="component" value="Unassembled WGS sequence"/>
</dbReference>
<organism evidence="2 3">
    <name type="scientific">Eumeta variegata</name>
    <name type="common">Bagworm moth</name>
    <name type="synonym">Eumeta japonica</name>
    <dbReference type="NCBI Taxonomy" id="151549"/>
    <lineage>
        <taxon>Eukaryota</taxon>
        <taxon>Metazoa</taxon>
        <taxon>Ecdysozoa</taxon>
        <taxon>Arthropoda</taxon>
        <taxon>Hexapoda</taxon>
        <taxon>Insecta</taxon>
        <taxon>Pterygota</taxon>
        <taxon>Neoptera</taxon>
        <taxon>Endopterygota</taxon>
        <taxon>Lepidoptera</taxon>
        <taxon>Glossata</taxon>
        <taxon>Ditrysia</taxon>
        <taxon>Tineoidea</taxon>
        <taxon>Psychidae</taxon>
        <taxon>Oiketicinae</taxon>
        <taxon>Eumeta</taxon>
    </lineage>
</organism>
<comment type="caution">
    <text evidence="2">The sequence shown here is derived from an EMBL/GenBank/DDBJ whole genome shotgun (WGS) entry which is preliminary data.</text>
</comment>